<protein>
    <submittedName>
        <fullName evidence="2">Unnamed protein product</fullName>
    </submittedName>
</protein>
<dbReference type="AlphaFoldDB" id="A0A9W6WWS6"/>
<name>A0A9W6WWS6_9STRA</name>
<evidence type="ECO:0000313" key="2">
    <source>
        <dbReference type="EMBL" id="GMF20618.1"/>
    </source>
</evidence>
<feature type="region of interest" description="Disordered" evidence="1">
    <location>
        <begin position="89"/>
        <end position="115"/>
    </location>
</feature>
<gene>
    <name evidence="2" type="ORF">Pfra01_000251500</name>
</gene>
<dbReference type="Proteomes" id="UP001165121">
    <property type="component" value="Unassembled WGS sequence"/>
</dbReference>
<organism evidence="2 3">
    <name type="scientific">Phytophthora fragariaefolia</name>
    <dbReference type="NCBI Taxonomy" id="1490495"/>
    <lineage>
        <taxon>Eukaryota</taxon>
        <taxon>Sar</taxon>
        <taxon>Stramenopiles</taxon>
        <taxon>Oomycota</taxon>
        <taxon>Peronosporomycetes</taxon>
        <taxon>Peronosporales</taxon>
        <taxon>Peronosporaceae</taxon>
        <taxon>Phytophthora</taxon>
    </lineage>
</organism>
<accession>A0A9W6WWS6</accession>
<keyword evidence="3" id="KW-1185">Reference proteome</keyword>
<evidence type="ECO:0000256" key="1">
    <source>
        <dbReference type="SAM" id="MobiDB-lite"/>
    </source>
</evidence>
<sequence>MTEYDVFKRLVNLIGAGWGSETNCPTLDDEGWSAEVQTRNAALFKRFRAEGFEHELVCALISSDSRATANDADTVQQFDVQLLLEERDSCRDASEEETPASPTLSNQRYRDGRKKAEEATTALAVDDAKASMASFMKTAEAYFLMKMQIMARDIDNREEDSS</sequence>
<proteinExistence type="predicted"/>
<dbReference type="EMBL" id="BSXT01000202">
    <property type="protein sequence ID" value="GMF20618.1"/>
    <property type="molecule type" value="Genomic_DNA"/>
</dbReference>
<reference evidence="2" key="1">
    <citation type="submission" date="2023-04" db="EMBL/GenBank/DDBJ databases">
        <title>Phytophthora fragariaefolia NBRC 109709.</title>
        <authorList>
            <person name="Ichikawa N."/>
            <person name="Sato H."/>
            <person name="Tonouchi N."/>
        </authorList>
    </citation>
    <scope>NUCLEOTIDE SEQUENCE</scope>
    <source>
        <strain evidence="2">NBRC 109709</strain>
    </source>
</reference>
<evidence type="ECO:0000313" key="3">
    <source>
        <dbReference type="Proteomes" id="UP001165121"/>
    </source>
</evidence>
<dbReference type="OrthoDB" id="118831at2759"/>
<comment type="caution">
    <text evidence="2">The sequence shown here is derived from an EMBL/GenBank/DDBJ whole genome shotgun (WGS) entry which is preliminary data.</text>
</comment>